<gene>
    <name evidence="1" type="ORF">T4E_2444</name>
</gene>
<organism evidence="1 2">
    <name type="scientific">Trichinella pseudospiralis</name>
    <name type="common">Parasitic roundworm</name>
    <dbReference type="NCBI Taxonomy" id="6337"/>
    <lineage>
        <taxon>Eukaryota</taxon>
        <taxon>Metazoa</taxon>
        <taxon>Ecdysozoa</taxon>
        <taxon>Nematoda</taxon>
        <taxon>Enoplea</taxon>
        <taxon>Dorylaimia</taxon>
        <taxon>Trichinellida</taxon>
        <taxon>Trichinellidae</taxon>
        <taxon>Trichinella</taxon>
    </lineage>
</organism>
<sequence length="66" mass="8065">MINVINREHITYCQHINYFNGIILKSKRIAKVFDPTKAYSWWDYLKGRQKIRNRMRLMNSGIEYEV</sequence>
<reference evidence="1 2" key="1">
    <citation type="submission" date="2015-01" db="EMBL/GenBank/DDBJ databases">
        <title>Evolution of Trichinella species and genotypes.</title>
        <authorList>
            <person name="Korhonen P.K."/>
            <person name="Edoardo P."/>
            <person name="Giuseppe L.R."/>
            <person name="Gasser R.B."/>
        </authorList>
    </citation>
    <scope>NUCLEOTIDE SEQUENCE [LARGE SCALE GENOMIC DNA]</scope>
    <source>
        <strain evidence="1">ISS141</strain>
    </source>
</reference>
<proteinExistence type="predicted"/>
<accession>A0A0V0XHG7</accession>
<comment type="caution">
    <text evidence="1">The sequence shown here is derived from an EMBL/GenBank/DDBJ whole genome shotgun (WGS) entry which is preliminary data.</text>
</comment>
<protein>
    <submittedName>
        <fullName evidence="1">Uncharacterized protein</fullName>
    </submittedName>
</protein>
<dbReference type="EMBL" id="JYDU01000301">
    <property type="protein sequence ID" value="KRX87207.1"/>
    <property type="molecule type" value="Genomic_DNA"/>
</dbReference>
<dbReference type="Proteomes" id="UP000054815">
    <property type="component" value="Unassembled WGS sequence"/>
</dbReference>
<dbReference type="AlphaFoldDB" id="A0A0V0XHG7"/>
<evidence type="ECO:0000313" key="2">
    <source>
        <dbReference type="Proteomes" id="UP000054815"/>
    </source>
</evidence>
<evidence type="ECO:0000313" key="1">
    <source>
        <dbReference type="EMBL" id="KRX87207.1"/>
    </source>
</evidence>
<name>A0A0V0XHG7_TRIPS</name>